<dbReference type="AlphaFoldDB" id="A0AAW9RIV2"/>
<keyword evidence="8 17" id="KW-0812">Transmembrane</keyword>
<keyword evidence="9 17" id="KW-1133">Transmembrane helix</keyword>
<evidence type="ECO:0000256" key="12">
    <source>
        <dbReference type="ARBA" id="ARBA00023209"/>
    </source>
</evidence>
<evidence type="ECO:0000256" key="17">
    <source>
        <dbReference type="SAM" id="Phobius"/>
    </source>
</evidence>
<comment type="subcellular location">
    <subcellularLocation>
        <location evidence="1">Membrane</location>
        <topology evidence="1">Multi-pass membrane protein</topology>
    </subcellularLocation>
</comment>
<evidence type="ECO:0000256" key="15">
    <source>
        <dbReference type="NCBIfam" id="TIGR00560"/>
    </source>
</evidence>
<evidence type="ECO:0000256" key="1">
    <source>
        <dbReference type="ARBA" id="ARBA00004141"/>
    </source>
</evidence>
<dbReference type="InterPro" id="IPR048254">
    <property type="entry name" value="CDP_ALCOHOL_P_TRANSF_CS"/>
</dbReference>
<dbReference type="InterPro" id="IPR004570">
    <property type="entry name" value="Phosphatidylglycerol_P_synth"/>
</dbReference>
<dbReference type="EC" id="2.7.8.5" evidence="4 15"/>
<dbReference type="InterPro" id="IPR000462">
    <property type="entry name" value="CDP-OH_P_trans"/>
</dbReference>
<dbReference type="PANTHER" id="PTHR14269">
    <property type="entry name" value="CDP-DIACYLGLYCEROL--GLYCEROL-3-PHOSPHATE 3-PHOSPHATIDYLTRANSFERASE-RELATED"/>
    <property type="match status" value="1"/>
</dbReference>
<evidence type="ECO:0000256" key="13">
    <source>
        <dbReference type="ARBA" id="ARBA00023264"/>
    </source>
</evidence>
<dbReference type="PANTHER" id="PTHR14269:SF62">
    <property type="entry name" value="CDP-DIACYLGLYCEROL--GLYCEROL-3-PHOSPHATE 3-PHOSPHATIDYLTRANSFERASE 1, CHLOROPLASTIC"/>
    <property type="match status" value="1"/>
</dbReference>
<dbReference type="PIRSF" id="PIRSF000847">
    <property type="entry name" value="Phos_ph_gly_syn"/>
    <property type="match status" value="1"/>
</dbReference>
<evidence type="ECO:0000256" key="4">
    <source>
        <dbReference type="ARBA" id="ARBA00013170"/>
    </source>
</evidence>
<evidence type="ECO:0000256" key="14">
    <source>
        <dbReference type="ARBA" id="ARBA00048586"/>
    </source>
</evidence>
<dbReference type="GO" id="GO:0016020">
    <property type="term" value="C:membrane"/>
    <property type="evidence" value="ECO:0007669"/>
    <property type="project" value="UniProtKB-SubCell"/>
</dbReference>
<dbReference type="GO" id="GO:0008444">
    <property type="term" value="F:CDP-diacylglycerol-glycerol-3-phosphate 3-phosphatidyltransferase activity"/>
    <property type="evidence" value="ECO:0007669"/>
    <property type="project" value="UniProtKB-UniRule"/>
</dbReference>
<sequence>MPMTLPTLLTLMRIALVPVLVVLFYLPFGWSNIATVAVFILAAVTDWADGYLARRIGQLTRFGEFLDPVADKIMVATALILLVQQQEIREVVFAISAAVIVGREITISALREWMSGIGERALVSVSWIGKTKTGFQMTAIGFLLYHEDLGPLPIALIGEILLYTAAALTLWSMWSYLQSAWPVISDSRHHQAYEGRVPDASEDAAGDTGSNP</sequence>
<evidence type="ECO:0000313" key="19">
    <source>
        <dbReference type="Proteomes" id="UP001359886"/>
    </source>
</evidence>
<dbReference type="PROSITE" id="PS00379">
    <property type="entry name" value="CDP_ALCOHOL_P_TRANSF"/>
    <property type="match status" value="1"/>
</dbReference>
<comment type="pathway">
    <text evidence="2">Phospholipid metabolism; phosphatidylglycerol biosynthesis; phosphatidylglycerol from CDP-diacylglycerol: step 1/2.</text>
</comment>
<comment type="catalytic activity">
    <reaction evidence="14">
        <text>a CDP-1,2-diacyl-sn-glycerol + sn-glycerol 3-phosphate = a 1,2-diacyl-sn-glycero-3-phospho-(1'-sn-glycero-3'-phosphate) + CMP + H(+)</text>
        <dbReference type="Rhea" id="RHEA:12593"/>
        <dbReference type="ChEBI" id="CHEBI:15378"/>
        <dbReference type="ChEBI" id="CHEBI:57597"/>
        <dbReference type="ChEBI" id="CHEBI:58332"/>
        <dbReference type="ChEBI" id="CHEBI:60110"/>
        <dbReference type="ChEBI" id="CHEBI:60377"/>
        <dbReference type="EC" id="2.7.8.5"/>
    </reaction>
</comment>
<evidence type="ECO:0000256" key="10">
    <source>
        <dbReference type="ARBA" id="ARBA00023098"/>
    </source>
</evidence>
<dbReference type="InterPro" id="IPR043130">
    <property type="entry name" value="CDP-OH_PTrfase_TM_dom"/>
</dbReference>
<name>A0AAW9RIV2_9GAMM</name>
<evidence type="ECO:0000256" key="9">
    <source>
        <dbReference type="ARBA" id="ARBA00022989"/>
    </source>
</evidence>
<dbReference type="EMBL" id="JAZHOG010000007">
    <property type="protein sequence ID" value="MEJ8568295.1"/>
    <property type="molecule type" value="Genomic_DNA"/>
</dbReference>
<proteinExistence type="inferred from homology"/>
<evidence type="ECO:0000256" key="2">
    <source>
        <dbReference type="ARBA" id="ARBA00005042"/>
    </source>
</evidence>
<evidence type="ECO:0000313" key="18">
    <source>
        <dbReference type="EMBL" id="MEJ8568295.1"/>
    </source>
</evidence>
<keyword evidence="6" id="KW-0444">Lipid biosynthesis</keyword>
<protein>
    <recommendedName>
        <fullName evidence="5 15">CDP-diacylglycerol--glycerol-3-phosphate 3-phosphatidyltransferase</fullName>
        <ecNumber evidence="4 15">2.7.8.5</ecNumber>
    </recommendedName>
</protein>
<keyword evidence="19" id="KW-1185">Reference proteome</keyword>
<evidence type="ECO:0000256" key="11">
    <source>
        <dbReference type="ARBA" id="ARBA00023136"/>
    </source>
</evidence>
<organism evidence="18 19">
    <name type="scientific">Elongatibacter sediminis</name>
    <dbReference type="NCBI Taxonomy" id="3119006"/>
    <lineage>
        <taxon>Bacteria</taxon>
        <taxon>Pseudomonadati</taxon>
        <taxon>Pseudomonadota</taxon>
        <taxon>Gammaproteobacteria</taxon>
        <taxon>Chromatiales</taxon>
        <taxon>Wenzhouxiangellaceae</taxon>
        <taxon>Elongatibacter</taxon>
    </lineage>
</organism>
<evidence type="ECO:0000256" key="5">
    <source>
        <dbReference type="ARBA" id="ARBA00014944"/>
    </source>
</evidence>
<dbReference type="GO" id="GO:0046474">
    <property type="term" value="P:glycerophospholipid biosynthetic process"/>
    <property type="evidence" value="ECO:0007669"/>
    <property type="project" value="TreeGrafter"/>
</dbReference>
<keyword evidence="10" id="KW-0443">Lipid metabolism</keyword>
<evidence type="ECO:0000256" key="6">
    <source>
        <dbReference type="ARBA" id="ARBA00022516"/>
    </source>
</evidence>
<dbReference type="Gene3D" id="1.20.120.1760">
    <property type="match status" value="1"/>
</dbReference>
<dbReference type="Pfam" id="PF01066">
    <property type="entry name" value="CDP-OH_P_transf"/>
    <property type="match status" value="1"/>
</dbReference>
<evidence type="ECO:0000256" key="8">
    <source>
        <dbReference type="ARBA" id="ARBA00022692"/>
    </source>
</evidence>
<comment type="similarity">
    <text evidence="3 16">Belongs to the CDP-alcohol phosphatidyltransferase class-I family.</text>
</comment>
<keyword evidence="12" id="KW-0594">Phospholipid biosynthesis</keyword>
<keyword evidence="7 16" id="KW-0808">Transferase</keyword>
<feature type="transmembrane region" description="Helical" evidence="17">
    <location>
        <begin position="151"/>
        <end position="171"/>
    </location>
</feature>
<reference evidence="18 19" key="1">
    <citation type="submission" date="2024-02" db="EMBL/GenBank/DDBJ databases">
        <title>A novel Wenzhouxiangellaceae bacterium, isolated from coastal sediments.</title>
        <authorList>
            <person name="Du Z.-J."/>
            <person name="Ye Y.-Q."/>
            <person name="Zhang X.-Y."/>
        </authorList>
    </citation>
    <scope>NUCLEOTIDE SEQUENCE [LARGE SCALE GENOMIC DNA]</scope>
    <source>
        <strain evidence="18 19">CH-27</strain>
    </source>
</reference>
<dbReference type="InterPro" id="IPR050324">
    <property type="entry name" value="CDP-alcohol_PTase-I"/>
</dbReference>
<dbReference type="Proteomes" id="UP001359886">
    <property type="component" value="Unassembled WGS sequence"/>
</dbReference>
<accession>A0AAW9RIV2</accession>
<gene>
    <name evidence="18" type="primary">pgsA</name>
    <name evidence="18" type="ORF">V3330_11720</name>
</gene>
<keyword evidence="13" id="KW-1208">Phospholipid metabolism</keyword>
<evidence type="ECO:0000256" key="7">
    <source>
        <dbReference type="ARBA" id="ARBA00022679"/>
    </source>
</evidence>
<comment type="caution">
    <text evidence="18">The sequence shown here is derived from an EMBL/GenBank/DDBJ whole genome shotgun (WGS) entry which is preliminary data.</text>
</comment>
<evidence type="ECO:0000256" key="3">
    <source>
        <dbReference type="ARBA" id="ARBA00010441"/>
    </source>
</evidence>
<evidence type="ECO:0000256" key="16">
    <source>
        <dbReference type="RuleBase" id="RU003750"/>
    </source>
</evidence>
<keyword evidence="11 17" id="KW-0472">Membrane</keyword>
<dbReference type="NCBIfam" id="TIGR00560">
    <property type="entry name" value="pgsA"/>
    <property type="match status" value="1"/>
</dbReference>